<name>A0ABD4E970_9BURK</name>
<sequence length="86" mass="9280">MHRVGAAAVDGVTDSAERDRIYTDVTARASAGMTLRDYFAANAIAAVLRTPWFLHTSSQRGSSEYAPELAAECYAIADAMLRAREA</sequence>
<evidence type="ECO:0000313" key="1">
    <source>
        <dbReference type="EMBL" id="KVN91189.1"/>
    </source>
</evidence>
<proteinExistence type="predicted"/>
<accession>A0ABD4E970</accession>
<organism evidence="1 2">
    <name type="scientific">Burkholderia ubonensis</name>
    <dbReference type="NCBI Taxonomy" id="101571"/>
    <lineage>
        <taxon>Bacteria</taxon>
        <taxon>Pseudomonadati</taxon>
        <taxon>Pseudomonadota</taxon>
        <taxon>Betaproteobacteria</taxon>
        <taxon>Burkholderiales</taxon>
        <taxon>Burkholderiaceae</taxon>
        <taxon>Burkholderia</taxon>
        <taxon>Burkholderia cepacia complex</taxon>
    </lineage>
</organism>
<evidence type="ECO:0000313" key="2">
    <source>
        <dbReference type="Proteomes" id="UP000057910"/>
    </source>
</evidence>
<dbReference type="EMBL" id="LPAD01000016">
    <property type="protein sequence ID" value="KVN91189.1"/>
    <property type="molecule type" value="Genomic_DNA"/>
</dbReference>
<evidence type="ECO:0008006" key="3">
    <source>
        <dbReference type="Google" id="ProtNLM"/>
    </source>
</evidence>
<dbReference type="AlphaFoldDB" id="A0ABD4E970"/>
<comment type="caution">
    <text evidence="1">The sequence shown here is derived from an EMBL/GenBank/DDBJ whole genome shotgun (WGS) entry which is preliminary data.</text>
</comment>
<gene>
    <name evidence="1" type="ORF">WJ68_35345</name>
</gene>
<reference evidence="1 2" key="1">
    <citation type="submission" date="2015-11" db="EMBL/GenBank/DDBJ databases">
        <title>Expanding the genomic diversity of Burkholderia species for the development of highly accurate diagnostics.</title>
        <authorList>
            <person name="Sahl J."/>
            <person name="Keim P."/>
            <person name="Wagner D."/>
        </authorList>
    </citation>
    <scope>NUCLEOTIDE SEQUENCE [LARGE SCALE GENOMIC DNA]</scope>
    <source>
        <strain evidence="1 2">MSMB1585WGS</strain>
    </source>
</reference>
<dbReference type="Proteomes" id="UP000057910">
    <property type="component" value="Unassembled WGS sequence"/>
</dbReference>
<protein>
    <recommendedName>
        <fullName evidence="3">TetR family transcriptional regulator</fullName>
    </recommendedName>
</protein>